<feature type="transmembrane region" description="Helical" evidence="6">
    <location>
        <begin position="309"/>
        <end position="331"/>
    </location>
</feature>
<dbReference type="PROSITE" id="PS50850">
    <property type="entry name" value="MFS"/>
    <property type="match status" value="1"/>
</dbReference>
<evidence type="ECO:0000256" key="2">
    <source>
        <dbReference type="ARBA" id="ARBA00010992"/>
    </source>
</evidence>
<keyword evidence="9" id="KW-1185">Reference proteome</keyword>
<feature type="transmembrane region" description="Helical" evidence="6">
    <location>
        <begin position="440"/>
        <end position="458"/>
    </location>
</feature>
<evidence type="ECO:0000256" key="3">
    <source>
        <dbReference type="ARBA" id="ARBA00022692"/>
    </source>
</evidence>
<feature type="transmembrane region" description="Helical" evidence="6">
    <location>
        <begin position="364"/>
        <end position="386"/>
    </location>
</feature>
<evidence type="ECO:0000256" key="1">
    <source>
        <dbReference type="ARBA" id="ARBA00004141"/>
    </source>
</evidence>
<dbReference type="OrthoDB" id="6133115at2759"/>
<gene>
    <name evidence="8" type="ORF">L207DRAFT_476217</name>
</gene>
<dbReference type="InterPro" id="IPR005828">
    <property type="entry name" value="MFS_sugar_transport-like"/>
</dbReference>
<dbReference type="Gene3D" id="1.20.1250.20">
    <property type="entry name" value="MFS general substrate transporter like domains"/>
    <property type="match status" value="1"/>
</dbReference>
<feature type="transmembrane region" description="Helical" evidence="6">
    <location>
        <begin position="94"/>
        <end position="121"/>
    </location>
</feature>
<feature type="transmembrane region" description="Helical" evidence="6">
    <location>
        <begin position="69"/>
        <end position="88"/>
    </location>
</feature>
<dbReference type="AlphaFoldDB" id="A0A2J6SBA5"/>
<dbReference type="SUPFAM" id="SSF103473">
    <property type="entry name" value="MFS general substrate transporter"/>
    <property type="match status" value="1"/>
</dbReference>
<evidence type="ECO:0000256" key="6">
    <source>
        <dbReference type="SAM" id="Phobius"/>
    </source>
</evidence>
<comment type="similarity">
    <text evidence="2">Belongs to the major facilitator superfamily. Sugar transporter (TC 2.A.1.1) family.</text>
</comment>
<dbReference type="InterPro" id="IPR020846">
    <property type="entry name" value="MFS_dom"/>
</dbReference>
<dbReference type="EMBL" id="KZ613937">
    <property type="protein sequence ID" value="PMD48032.1"/>
    <property type="molecule type" value="Genomic_DNA"/>
</dbReference>
<feature type="transmembrane region" description="Helical" evidence="6">
    <location>
        <begin position="338"/>
        <end position="358"/>
    </location>
</feature>
<dbReference type="PANTHER" id="PTHR48022:SF2">
    <property type="entry name" value="PLASTIDIC GLUCOSE TRANSPORTER 4"/>
    <property type="match status" value="1"/>
</dbReference>
<sequence length="500" mass="54072">MRHTTLLMVLLALFIGLGGFMLNFDIGYTGSVLVMRPFNDAFGHCVTKPGSKIPVCALSATQQSVGSSIYLIFLAIGSGLSGISSNWVGPRGGLQVGCIFIIIGAAGMVGSTGNFTAYVACKCIGAVGLGHIQTMGATYGVDCAPSRKRGLLVALYTTGANIGNLVSSCVCLSSQHFATNWSWQTPIICQIPVAVIFGGGLFIFPQSPRWLLTKEKTEKARKSFARLYNRDPASEEVARQLEDTQMAISEEKELSSSTNWTEIFHHNFIRRTLIALAINICASLSGAFFIFSYTAIFLKGVGVSSPIEISVIINSCVVVGGITGPVWVEYIGRRRTLLAGYSGMAVCMLTFSAVSTGLGGVKTAAARGVLIAFLCGWAFIFGGFISSTQFMASAEMHAVRHRTYAQAFTSMIGNVFSFAASFWGPYMLNVKYGNMGTNVGYFYFGLEFLALILLFLIVPENARLTLEQIDEYFTSGRKAWKTSLARNKRIAKNEINIKDD</sequence>
<dbReference type="GO" id="GO:0016020">
    <property type="term" value="C:membrane"/>
    <property type="evidence" value="ECO:0007669"/>
    <property type="project" value="UniProtKB-SubCell"/>
</dbReference>
<feature type="transmembrane region" description="Helical" evidence="6">
    <location>
        <begin position="6"/>
        <end position="26"/>
    </location>
</feature>
<feature type="transmembrane region" description="Helical" evidence="6">
    <location>
        <begin position="407"/>
        <end position="428"/>
    </location>
</feature>
<keyword evidence="3 6" id="KW-0812">Transmembrane</keyword>
<evidence type="ECO:0000259" key="7">
    <source>
        <dbReference type="PROSITE" id="PS50850"/>
    </source>
</evidence>
<dbReference type="InterPro" id="IPR050360">
    <property type="entry name" value="MFS_Sugar_Transporters"/>
</dbReference>
<reference evidence="8 9" key="1">
    <citation type="submission" date="2016-04" db="EMBL/GenBank/DDBJ databases">
        <title>A degradative enzymes factory behind the ericoid mycorrhizal symbiosis.</title>
        <authorList>
            <consortium name="DOE Joint Genome Institute"/>
            <person name="Martino E."/>
            <person name="Morin E."/>
            <person name="Grelet G."/>
            <person name="Kuo A."/>
            <person name="Kohler A."/>
            <person name="Daghino S."/>
            <person name="Barry K."/>
            <person name="Choi C."/>
            <person name="Cichocki N."/>
            <person name="Clum A."/>
            <person name="Copeland A."/>
            <person name="Hainaut M."/>
            <person name="Haridas S."/>
            <person name="Labutti K."/>
            <person name="Lindquist E."/>
            <person name="Lipzen A."/>
            <person name="Khouja H.-R."/>
            <person name="Murat C."/>
            <person name="Ohm R."/>
            <person name="Olson A."/>
            <person name="Spatafora J."/>
            <person name="Veneault-Fourrey C."/>
            <person name="Henrissat B."/>
            <person name="Grigoriev I."/>
            <person name="Martin F."/>
            <person name="Perotto S."/>
        </authorList>
    </citation>
    <scope>NUCLEOTIDE SEQUENCE [LARGE SCALE GENOMIC DNA]</scope>
    <source>
        <strain evidence="8 9">F</strain>
    </source>
</reference>
<proteinExistence type="inferred from homology"/>
<keyword evidence="4 6" id="KW-1133">Transmembrane helix</keyword>
<feature type="transmembrane region" description="Helical" evidence="6">
    <location>
        <begin position="273"/>
        <end position="297"/>
    </location>
</feature>
<dbReference type="PANTHER" id="PTHR48022">
    <property type="entry name" value="PLASTIDIC GLUCOSE TRANSPORTER 4"/>
    <property type="match status" value="1"/>
</dbReference>
<feature type="transmembrane region" description="Helical" evidence="6">
    <location>
        <begin position="183"/>
        <end position="204"/>
    </location>
</feature>
<evidence type="ECO:0000256" key="4">
    <source>
        <dbReference type="ARBA" id="ARBA00022989"/>
    </source>
</evidence>
<organism evidence="8 9">
    <name type="scientific">Hyaloscypha variabilis (strain UAMH 11265 / GT02V1 / F)</name>
    <name type="common">Meliniomyces variabilis</name>
    <dbReference type="NCBI Taxonomy" id="1149755"/>
    <lineage>
        <taxon>Eukaryota</taxon>
        <taxon>Fungi</taxon>
        <taxon>Dikarya</taxon>
        <taxon>Ascomycota</taxon>
        <taxon>Pezizomycotina</taxon>
        <taxon>Leotiomycetes</taxon>
        <taxon>Helotiales</taxon>
        <taxon>Hyaloscyphaceae</taxon>
        <taxon>Hyaloscypha</taxon>
        <taxon>Hyaloscypha variabilis</taxon>
    </lineage>
</organism>
<dbReference type="Pfam" id="PF00083">
    <property type="entry name" value="Sugar_tr"/>
    <property type="match status" value="1"/>
</dbReference>
<keyword evidence="5 6" id="KW-0472">Membrane</keyword>
<feature type="domain" description="Major facilitator superfamily (MFS) profile" evidence="7">
    <location>
        <begin position="11"/>
        <end position="462"/>
    </location>
</feature>
<name>A0A2J6SBA5_HYAVF</name>
<dbReference type="Proteomes" id="UP000235786">
    <property type="component" value="Unassembled WGS sequence"/>
</dbReference>
<accession>A0A2J6SBA5</accession>
<dbReference type="InterPro" id="IPR036259">
    <property type="entry name" value="MFS_trans_sf"/>
</dbReference>
<dbReference type="GO" id="GO:0005351">
    <property type="term" value="F:carbohydrate:proton symporter activity"/>
    <property type="evidence" value="ECO:0007669"/>
    <property type="project" value="TreeGrafter"/>
</dbReference>
<evidence type="ECO:0000313" key="9">
    <source>
        <dbReference type="Proteomes" id="UP000235786"/>
    </source>
</evidence>
<evidence type="ECO:0000256" key="5">
    <source>
        <dbReference type="ARBA" id="ARBA00023136"/>
    </source>
</evidence>
<comment type="subcellular location">
    <subcellularLocation>
        <location evidence="1">Membrane</location>
        <topology evidence="1">Multi-pass membrane protein</topology>
    </subcellularLocation>
</comment>
<protein>
    <submittedName>
        <fullName evidence="8">General substrate transporter</fullName>
    </submittedName>
</protein>
<evidence type="ECO:0000313" key="8">
    <source>
        <dbReference type="EMBL" id="PMD48032.1"/>
    </source>
</evidence>